<proteinExistence type="predicted"/>
<organism evidence="2 3">
    <name type="scientific">Chrysemys picta bellii</name>
    <name type="common">Western painted turtle</name>
    <name type="synonym">Emys bellii</name>
    <dbReference type="NCBI Taxonomy" id="8478"/>
    <lineage>
        <taxon>Eukaryota</taxon>
        <taxon>Metazoa</taxon>
        <taxon>Chordata</taxon>
        <taxon>Craniata</taxon>
        <taxon>Vertebrata</taxon>
        <taxon>Euteleostomi</taxon>
        <taxon>Archelosauria</taxon>
        <taxon>Testudinata</taxon>
        <taxon>Testudines</taxon>
        <taxon>Cryptodira</taxon>
        <taxon>Durocryptodira</taxon>
        <taxon>Testudinoidea</taxon>
        <taxon>Emydidae</taxon>
        <taxon>Chrysemys</taxon>
    </lineage>
</organism>
<reference evidence="2" key="2">
    <citation type="submission" date="2025-09" db="UniProtKB">
        <authorList>
            <consortium name="Ensembl"/>
        </authorList>
    </citation>
    <scope>IDENTIFICATION</scope>
</reference>
<dbReference type="Proteomes" id="UP000694380">
    <property type="component" value="Unplaced"/>
</dbReference>
<dbReference type="GeneTree" id="ENSGT00940000154690"/>
<keyword evidence="3" id="KW-1185">Reference proteome</keyword>
<dbReference type="InterPro" id="IPR001849">
    <property type="entry name" value="PH_domain"/>
</dbReference>
<evidence type="ECO:0000313" key="2">
    <source>
        <dbReference type="Ensembl" id="ENSCPBP00000013530.1"/>
    </source>
</evidence>
<dbReference type="InterPro" id="IPR011993">
    <property type="entry name" value="PH-like_dom_sf"/>
</dbReference>
<accession>A0A8C3FSG0</accession>
<feature type="domain" description="PH" evidence="1">
    <location>
        <begin position="107"/>
        <end position="176"/>
    </location>
</feature>
<protein>
    <submittedName>
        <fullName evidence="2">Oxysterol binding protein like 9</fullName>
    </submittedName>
</protein>
<gene>
    <name evidence="2" type="primary">OSBPL9</name>
</gene>
<sequence length="176" mass="19360">PLRCISLARAEFSPRPRPWPSAQAKISLSLRPRVVLLAAWPRPPLREEAPPPTVSLALPAAPPICLFSACSRLPSRCVPGPSPLAVLSPPSAPSLRLCGAGLAPKMASIMEGPLSKWTNVMKGWQYRWFVLDYNAGLLSYYTSKDKMMRGSRRGCVRLRVEAPLVRSYLSKVVRIS</sequence>
<reference evidence="2" key="1">
    <citation type="submission" date="2025-08" db="UniProtKB">
        <authorList>
            <consortium name="Ensembl"/>
        </authorList>
    </citation>
    <scope>IDENTIFICATION</scope>
</reference>
<dbReference type="SUPFAM" id="SSF50729">
    <property type="entry name" value="PH domain-like"/>
    <property type="match status" value="1"/>
</dbReference>
<evidence type="ECO:0000259" key="1">
    <source>
        <dbReference type="PROSITE" id="PS50003"/>
    </source>
</evidence>
<dbReference type="PROSITE" id="PS50003">
    <property type="entry name" value="PH_DOMAIN"/>
    <property type="match status" value="1"/>
</dbReference>
<dbReference type="Ensembl" id="ENSCPBT00000016050.1">
    <property type="protein sequence ID" value="ENSCPBP00000013530.1"/>
    <property type="gene ID" value="ENSCPBG00000010097.1"/>
</dbReference>
<evidence type="ECO:0000313" key="3">
    <source>
        <dbReference type="Proteomes" id="UP000694380"/>
    </source>
</evidence>
<dbReference type="AlphaFoldDB" id="A0A8C3FSG0"/>
<dbReference type="Gene3D" id="2.30.29.30">
    <property type="entry name" value="Pleckstrin-homology domain (PH domain)/Phosphotyrosine-binding domain (PTB)"/>
    <property type="match status" value="1"/>
</dbReference>
<name>A0A8C3FSG0_CHRPI</name>